<dbReference type="InterPro" id="IPR003162">
    <property type="entry name" value="TFIID-31"/>
</dbReference>
<keyword evidence="3" id="KW-1185">Reference proteome</keyword>
<dbReference type="InterPro" id="IPR009072">
    <property type="entry name" value="Histone-fold"/>
</dbReference>
<dbReference type="EMBL" id="JAEFCI010008354">
    <property type="protein sequence ID" value="KAG5458512.1"/>
    <property type="molecule type" value="Genomic_DNA"/>
</dbReference>
<feature type="region of interest" description="Disordered" evidence="1">
    <location>
        <begin position="1"/>
        <end position="115"/>
    </location>
</feature>
<feature type="compositionally biased region" description="Basic residues" evidence="1">
    <location>
        <begin position="56"/>
        <end position="66"/>
    </location>
</feature>
<name>A0A8H8DHY0_9FUNG</name>
<organism evidence="2 3">
    <name type="scientific">Olpidium bornovanus</name>
    <dbReference type="NCBI Taxonomy" id="278681"/>
    <lineage>
        <taxon>Eukaryota</taxon>
        <taxon>Fungi</taxon>
        <taxon>Fungi incertae sedis</taxon>
        <taxon>Olpidiomycota</taxon>
        <taxon>Olpidiomycotina</taxon>
        <taxon>Olpidiomycetes</taxon>
        <taxon>Olpidiales</taxon>
        <taxon>Olpidiaceae</taxon>
        <taxon>Olpidium</taxon>
    </lineage>
</organism>
<dbReference type="GO" id="GO:0006352">
    <property type="term" value="P:DNA-templated transcription initiation"/>
    <property type="evidence" value="ECO:0007669"/>
    <property type="project" value="InterPro"/>
</dbReference>
<gene>
    <name evidence="2" type="ORF">BJ554DRAFT_1242</name>
</gene>
<dbReference type="Proteomes" id="UP000673691">
    <property type="component" value="Unassembled WGS sequence"/>
</dbReference>
<dbReference type="GO" id="GO:0046982">
    <property type="term" value="F:protein heterodimerization activity"/>
    <property type="evidence" value="ECO:0007669"/>
    <property type="project" value="InterPro"/>
</dbReference>
<evidence type="ECO:0000313" key="3">
    <source>
        <dbReference type="Proteomes" id="UP000673691"/>
    </source>
</evidence>
<dbReference type="Gene3D" id="1.10.20.10">
    <property type="entry name" value="Histone, subunit A"/>
    <property type="match status" value="1"/>
</dbReference>
<protein>
    <submittedName>
        <fullName evidence="2">Uncharacterized protein</fullName>
    </submittedName>
</protein>
<evidence type="ECO:0000256" key="1">
    <source>
        <dbReference type="SAM" id="MobiDB-lite"/>
    </source>
</evidence>
<feature type="compositionally biased region" description="Low complexity" evidence="1">
    <location>
        <begin position="33"/>
        <end position="51"/>
    </location>
</feature>
<feature type="compositionally biased region" description="Gly residues" evidence="1">
    <location>
        <begin position="17"/>
        <end position="29"/>
    </location>
</feature>
<comment type="caution">
    <text evidence="2">The sequence shown here is derived from an EMBL/GenBank/DDBJ whole genome shotgun (WGS) entry which is preliminary data.</text>
</comment>
<accession>A0A8H8DHY0</accession>
<reference evidence="2 3" key="1">
    <citation type="journal article" name="Sci. Rep.">
        <title>Genome-scale phylogenetic analyses confirm Olpidium as the closest living zoosporic fungus to the non-flagellated, terrestrial fungi.</title>
        <authorList>
            <person name="Chang Y."/>
            <person name="Rochon D."/>
            <person name="Sekimoto S."/>
            <person name="Wang Y."/>
            <person name="Chovatia M."/>
            <person name="Sandor L."/>
            <person name="Salamov A."/>
            <person name="Grigoriev I.V."/>
            <person name="Stajich J.E."/>
            <person name="Spatafora J.W."/>
        </authorList>
    </citation>
    <scope>NUCLEOTIDE SEQUENCE [LARGE SCALE GENOMIC DNA]</scope>
    <source>
        <strain evidence="2">S191</strain>
    </source>
</reference>
<proteinExistence type="predicted"/>
<dbReference type="Pfam" id="PF02291">
    <property type="entry name" value="TFIID-31kDa"/>
    <property type="match status" value="1"/>
</dbReference>
<dbReference type="AlphaFoldDB" id="A0A8H8DHY0"/>
<dbReference type="OrthoDB" id="341924at2759"/>
<evidence type="ECO:0000313" key="2">
    <source>
        <dbReference type="EMBL" id="KAG5458512.1"/>
    </source>
</evidence>
<feature type="compositionally biased region" description="Acidic residues" evidence="1">
    <location>
        <begin position="89"/>
        <end position="108"/>
    </location>
</feature>
<sequence>MASGEPAAGSGSRRQAGTGGLGAGEGGAPAGPPEAVAGGAPAAEQAAAPPASQQRHALHTHQHARLVSKLAPAAAAADGEDAPGRIREDEVEEDEEENDDGGEDDDPEQPLPRDARILSLLLASMGVTEADRMVVPQLLEFAHRKRTEKKGLRKKPSR</sequence>